<comment type="similarity">
    <text evidence="1 5">Belongs to the adenylate kinase family.</text>
</comment>
<dbReference type="Gene3D" id="3.40.50.300">
    <property type="entry name" value="P-loop containing nucleotide triphosphate hydrolases"/>
    <property type="match status" value="1"/>
</dbReference>
<dbReference type="HAMAP" id="MF_00235">
    <property type="entry name" value="Adenylate_kinase_Adk"/>
    <property type="match status" value="1"/>
</dbReference>
<dbReference type="AlphaFoldDB" id="A0A0N4W2P0"/>
<dbReference type="InterPro" id="IPR036193">
    <property type="entry name" value="ADK_active_lid_dom_sf"/>
</dbReference>
<dbReference type="WBParaSite" id="HPLM_0000400701-mRNA-1">
    <property type="protein sequence ID" value="HPLM_0000400701-mRNA-1"/>
    <property type="gene ID" value="HPLM_0000400701"/>
</dbReference>
<evidence type="ECO:0000256" key="2">
    <source>
        <dbReference type="ARBA" id="ARBA00022679"/>
    </source>
</evidence>
<dbReference type="InterPro" id="IPR027417">
    <property type="entry name" value="P-loop_NTPase"/>
</dbReference>
<dbReference type="Pfam" id="PF05191">
    <property type="entry name" value="ADK_lid"/>
    <property type="match status" value="1"/>
</dbReference>
<organism evidence="7">
    <name type="scientific">Haemonchus placei</name>
    <name type="common">Barber's pole worm</name>
    <dbReference type="NCBI Taxonomy" id="6290"/>
    <lineage>
        <taxon>Eukaryota</taxon>
        <taxon>Metazoa</taxon>
        <taxon>Ecdysozoa</taxon>
        <taxon>Nematoda</taxon>
        <taxon>Chromadorea</taxon>
        <taxon>Rhabditida</taxon>
        <taxon>Rhabditina</taxon>
        <taxon>Rhabditomorpha</taxon>
        <taxon>Strongyloidea</taxon>
        <taxon>Trichostrongylidae</taxon>
        <taxon>Haemonchus</taxon>
    </lineage>
</organism>
<dbReference type="Pfam" id="PF00406">
    <property type="entry name" value="ADK"/>
    <property type="match status" value="1"/>
</dbReference>
<dbReference type="GO" id="GO:0004017">
    <property type="term" value="F:AMP kinase activity"/>
    <property type="evidence" value="ECO:0007669"/>
    <property type="project" value="InterPro"/>
</dbReference>
<dbReference type="InterPro" id="IPR007862">
    <property type="entry name" value="Adenylate_kinase_lid-dom"/>
</dbReference>
<accession>A0A0N4W2P0</accession>
<dbReference type="PANTHER" id="PTHR23359">
    <property type="entry name" value="NUCLEOTIDE KINASE"/>
    <property type="match status" value="1"/>
</dbReference>
<feature type="domain" description="Adenylate kinase active site lid" evidence="6">
    <location>
        <begin position="28"/>
        <end position="63"/>
    </location>
</feature>
<keyword evidence="2 5" id="KW-0808">Transferase</keyword>
<dbReference type="GO" id="GO:0005524">
    <property type="term" value="F:ATP binding"/>
    <property type="evidence" value="ECO:0007669"/>
    <property type="project" value="InterPro"/>
</dbReference>
<evidence type="ECO:0000259" key="6">
    <source>
        <dbReference type="Pfam" id="PF05191"/>
    </source>
</evidence>
<protein>
    <submittedName>
        <fullName evidence="7">ADK_lid domain-containing protein</fullName>
    </submittedName>
</protein>
<proteinExistence type="inferred from homology"/>
<dbReference type="OMA" id="FHIYTER"/>
<name>A0A0N4W2P0_HAEPC</name>
<evidence type="ECO:0000256" key="1">
    <source>
        <dbReference type="ARBA" id="ARBA00007220"/>
    </source>
</evidence>
<dbReference type="SUPFAM" id="SSF57774">
    <property type="entry name" value="Microbial and mitochondrial ADK, insert 'zinc finger' domain"/>
    <property type="match status" value="1"/>
</dbReference>
<keyword evidence="4 5" id="KW-0418">Kinase</keyword>
<evidence type="ECO:0000256" key="5">
    <source>
        <dbReference type="RuleBase" id="RU003330"/>
    </source>
</evidence>
<dbReference type="CDD" id="cd01428">
    <property type="entry name" value="ADK"/>
    <property type="match status" value="1"/>
</dbReference>
<evidence type="ECO:0000313" key="7">
    <source>
        <dbReference type="WBParaSite" id="HPLM_0000400701-mRNA-1"/>
    </source>
</evidence>
<evidence type="ECO:0000256" key="4">
    <source>
        <dbReference type="ARBA" id="ARBA00022777"/>
    </source>
</evidence>
<dbReference type="SUPFAM" id="SSF52540">
    <property type="entry name" value="P-loop containing nucleoside triphosphate hydrolases"/>
    <property type="match status" value="1"/>
</dbReference>
<reference evidence="7" key="1">
    <citation type="submission" date="2017-02" db="UniProtKB">
        <authorList>
            <consortium name="WormBaseParasite"/>
        </authorList>
    </citation>
    <scope>IDENTIFICATION</scope>
</reference>
<evidence type="ECO:0000256" key="3">
    <source>
        <dbReference type="ARBA" id="ARBA00022741"/>
    </source>
</evidence>
<sequence>LEKRQEPLDAVVEFQIDDSLLERRITGRLFHLKSGRSYHTDFNPPKEHMKDDITGEPLVRRSDDNLEALRKRLSAYHSMTTPLVGYYQKRGIHTAVDASKSLADVSLKIDQIFAKLALREKVCACNYCRFQSFHIYTERSRAHFFAM</sequence>
<dbReference type="PRINTS" id="PR00094">
    <property type="entry name" value="ADENYLTKNASE"/>
</dbReference>
<dbReference type="InterPro" id="IPR000850">
    <property type="entry name" value="Adenylat/UMP-CMP_kin"/>
</dbReference>
<keyword evidence="3" id="KW-0547">Nucleotide-binding</keyword>